<dbReference type="Proteomes" id="UP000307440">
    <property type="component" value="Unassembled WGS sequence"/>
</dbReference>
<protein>
    <submittedName>
        <fullName evidence="1">Uncharacterized protein</fullName>
    </submittedName>
</protein>
<organism evidence="1 2">
    <name type="scientific">Coprinopsis marcescibilis</name>
    <name type="common">Agaric fungus</name>
    <name type="synonym">Psathyrella marcescibilis</name>
    <dbReference type="NCBI Taxonomy" id="230819"/>
    <lineage>
        <taxon>Eukaryota</taxon>
        <taxon>Fungi</taxon>
        <taxon>Dikarya</taxon>
        <taxon>Basidiomycota</taxon>
        <taxon>Agaricomycotina</taxon>
        <taxon>Agaricomycetes</taxon>
        <taxon>Agaricomycetidae</taxon>
        <taxon>Agaricales</taxon>
        <taxon>Agaricineae</taxon>
        <taxon>Psathyrellaceae</taxon>
        <taxon>Coprinopsis</taxon>
    </lineage>
</organism>
<name>A0A5C3L3W0_COPMA</name>
<proteinExistence type="predicted"/>
<evidence type="ECO:0000313" key="2">
    <source>
        <dbReference type="Proteomes" id="UP000307440"/>
    </source>
</evidence>
<accession>A0A5C3L3W0</accession>
<gene>
    <name evidence="1" type="ORF">FA15DRAFT_657153</name>
</gene>
<dbReference type="EMBL" id="ML210230">
    <property type="protein sequence ID" value="TFK22868.1"/>
    <property type="molecule type" value="Genomic_DNA"/>
</dbReference>
<dbReference type="AlphaFoldDB" id="A0A5C3L3W0"/>
<sequence length="242" mass="26022">MELAFHGTALAQATISRLVTLGDEKHDLHGEMRLQNPYSAHFVDAYSGTVCSSPGALASVIKALFNHWHFISEVPFSLCLSKTRGLFSTSCSRPIKNTPSRWHLTSRRHVTKLSGVQRFQRSRNIVLFDQEPRWSKTVHCIVVQEACMPVQSDALRRGLGFALIGDHPALLGGFAVAHTGACDAHRAADSNNNATYGNEDGVVGQSSSFSGASTFALSASGGAYHLGQSVGAGCAATHWNRT</sequence>
<evidence type="ECO:0000313" key="1">
    <source>
        <dbReference type="EMBL" id="TFK22868.1"/>
    </source>
</evidence>
<reference evidence="1 2" key="1">
    <citation type="journal article" date="2019" name="Nat. Ecol. Evol.">
        <title>Megaphylogeny resolves global patterns of mushroom evolution.</title>
        <authorList>
            <person name="Varga T."/>
            <person name="Krizsan K."/>
            <person name="Foldi C."/>
            <person name="Dima B."/>
            <person name="Sanchez-Garcia M."/>
            <person name="Sanchez-Ramirez S."/>
            <person name="Szollosi G.J."/>
            <person name="Szarkandi J.G."/>
            <person name="Papp V."/>
            <person name="Albert L."/>
            <person name="Andreopoulos W."/>
            <person name="Angelini C."/>
            <person name="Antonin V."/>
            <person name="Barry K.W."/>
            <person name="Bougher N.L."/>
            <person name="Buchanan P."/>
            <person name="Buyck B."/>
            <person name="Bense V."/>
            <person name="Catcheside P."/>
            <person name="Chovatia M."/>
            <person name="Cooper J."/>
            <person name="Damon W."/>
            <person name="Desjardin D."/>
            <person name="Finy P."/>
            <person name="Geml J."/>
            <person name="Haridas S."/>
            <person name="Hughes K."/>
            <person name="Justo A."/>
            <person name="Karasinski D."/>
            <person name="Kautmanova I."/>
            <person name="Kiss B."/>
            <person name="Kocsube S."/>
            <person name="Kotiranta H."/>
            <person name="LaButti K.M."/>
            <person name="Lechner B.E."/>
            <person name="Liimatainen K."/>
            <person name="Lipzen A."/>
            <person name="Lukacs Z."/>
            <person name="Mihaltcheva S."/>
            <person name="Morgado L.N."/>
            <person name="Niskanen T."/>
            <person name="Noordeloos M.E."/>
            <person name="Ohm R.A."/>
            <person name="Ortiz-Santana B."/>
            <person name="Ovrebo C."/>
            <person name="Racz N."/>
            <person name="Riley R."/>
            <person name="Savchenko A."/>
            <person name="Shiryaev A."/>
            <person name="Soop K."/>
            <person name="Spirin V."/>
            <person name="Szebenyi C."/>
            <person name="Tomsovsky M."/>
            <person name="Tulloss R.E."/>
            <person name="Uehling J."/>
            <person name="Grigoriev I.V."/>
            <person name="Vagvolgyi C."/>
            <person name="Papp T."/>
            <person name="Martin F.M."/>
            <person name="Miettinen O."/>
            <person name="Hibbett D.S."/>
            <person name="Nagy L.G."/>
        </authorList>
    </citation>
    <scope>NUCLEOTIDE SEQUENCE [LARGE SCALE GENOMIC DNA]</scope>
    <source>
        <strain evidence="1 2">CBS 121175</strain>
    </source>
</reference>
<keyword evidence="2" id="KW-1185">Reference proteome</keyword>